<dbReference type="PANTHER" id="PTHR30154:SF34">
    <property type="entry name" value="TRANSCRIPTIONAL REGULATOR AZLB"/>
    <property type="match status" value="1"/>
</dbReference>
<accession>A0A3E2DNR1</accession>
<dbReference type="InterPro" id="IPR019887">
    <property type="entry name" value="Tscrpt_reg_AsnC/Lrp_C"/>
</dbReference>
<dbReference type="Pfam" id="PF01037">
    <property type="entry name" value="AsnC_trans_reg"/>
    <property type="match status" value="1"/>
</dbReference>
<dbReference type="GO" id="GO:0043565">
    <property type="term" value="F:sequence-specific DNA binding"/>
    <property type="evidence" value="ECO:0007669"/>
    <property type="project" value="InterPro"/>
</dbReference>
<proteinExistence type="predicted"/>
<dbReference type="InterPro" id="IPR017930">
    <property type="entry name" value="Myb_dom"/>
</dbReference>
<dbReference type="InterPro" id="IPR019888">
    <property type="entry name" value="Tscrpt_reg_AsnC-like"/>
</dbReference>
<evidence type="ECO:0000259" key="4">
    <source>
        <dbReference type="PROSITE" id="PS51294"/>
    </source>
</evidence>
<evidence type="ECO:0000256" key="1">
    <source>
        <dbReference type="ARBA" id="ARBA00023015"/>
    </source>
</evidence>
<dbReference type="GO" id="GO:0005829">
    <property type="term" value="C:cytosol"/>
    <property type="evidence" value="ECO:0007669"/>
    <property type="project" value="TreeGrafter"/>
</dbReference>
<sequence>MYEELDRRLVNVLQIDPRATWAKVGKVLGVSPTTVAHRWQRLVDDGIAWITACPNLNQQMTAIVEVDCHTESLPQVIKTLCANPMIVSVDETTGDRDLLLTVVAPDLPTLSDMVIDWIGGLRGVHGSRSALVTSVVIGSDTWHINALNKSEKILARGPQSGELWMLPPDDLDRELAQLLAADGRASATSLARTLDIPASTLHRRLQKLLTNRKIQLRCDVSPELGGWNLECTWTATIPLNHKTRVLELLRQQPALRSCMWITGNNNLRVNFRVERQNGIGMIESAIAEVIPGLAPAETIVYMRSHKSMGWILGRTGRATGEFICPPLIGDYERGDH</sequence>
<dbReference type="AlphaFoldDB" id="A0A3E2DNR1"/>
<dbReference type="SMART" id="SM00344">
    <property type="entry name" value="HTH_ASNC"/>
    <property type="match status" value="2"/>
</dbReference>
<dbReference type="InterPro" id="IPR036388">
    <property type="entry name" value="WH-like_DNA-bd_sf"/>
</dbReference>
<dbReference type="PANTHER" id="PTHR30154">
    <property type="entry name" value="LEUCINE-RESPONSIVE REGULATORY PROTEIN"/>
    <property type="match status" value="1"/>
</dbReference>
<evidence type="ECO:0000313" key="6">
    <source>
        <dbReference type="Proteomes" id="UP000259211"/>
    </source>
</evidence>
<dbReference type="SUPFAM" id="SSF54909">
    <property type="entry name" value="Dimeric alpha+beta barrel"/>
    <property type="match status" value="1"/>
</dbReference>
<reference evidence="5 6" key="1">
    <citation type="submission" date="2017-07" db="EMBL/GenBank/DDBJ databases">
        <authorList>
            <person name="Sun Z.S."/>
            <person name="Albrecht U."/>
            <person name="Echele G."/>
            <person name="Lee C.C."/>
        </authorList>
    </citation>
    <scope>NUCLEOTIDE SEQUENCE [LARGE SCALE GENOMIC DNA]</scope>
    <source>
        <strain evidence="5 6">P16-029</strain>
    </source>
</reference>
<dbReference type="PRINTS" id="PR00033">
    <property type="entry name" value="HTHASNC"/>
</dbReference>
<feature type="domain" description="HTH myb-type" evidence="4">
    <location>
        <begin position="1"/>
        <end position="47"/>
    </location>
</feature>
<gene>
    <name evidence="5" type="ORF">CHT91_01605</name>
</gene>
<evidence type="ECO:0000313" key="5">
    <source>
        <dbReference type="EMBL" id="RFT47029.1"/>
    </source>
</evidence>
<dbReference type="SUPFAM" id="SSF46785">
    <property type="entry name" value="Winged helix' DNA-binding domain"/>
    <property type="match status" value="2"/>
</dbReference>
<keyword evidence="3" id="KW-0804">Transcription</keyword>
<dbReference type="Proteomes" id="UP000259211">
    <property type="component" value="Unassembled WGS sequence"/>
</dbReference>
<dbReference type="InterPro" id="IPR011008">
    <property type="entry name" value="Dimeric_a/b-barrel"/>
</dbReference>
<keyword evidence="2" id="KW-0238">DNA-binding</keyword>
<dbReference type="EMBL" id="NOWI01000001">
    <property type="protein sequence ID" value="RFT47029.1"/>
    <property type="molecule type" value="Genomic_DNA"/>
</dbReference>
<dbReference type="InterPro" id="IPR036390">
    <property type="entry name" value="WH_DNA-bd_sf"/>
</dbReference>
<dbReference type="Gene3D" id="3.30.70.920">
    <property type="match status" value="1"/>
</dbReference>
<evidence type="ECO:0000256" key="2">
    <source>
        <dbReference type="ARBA" id="ARBA00023125"/>
    </source>
</evidence>
<dbReference type="GO" id="GO:0043200">
    <property type="term" value="P:response to amino acid"/>
    <property type="evidence" value="ECO:0007669"/>
    <property type="project" value="TreeGrafter"/>
</dbReference>
<organism evidence="5 6">
    <name type="scientific">Cutibacterium avidum</name>
    <dbReference type="NCBI Taxonomy" id="33010"/>
    <lineage>
        <taxon>Bacteria</taxon>
        <taxon>Bacillati</taxon>
        <taxon>Actinomycetota</taxon>
        <taxon>Actinomycetes</taxon>
        <taxon>Propionibacteriales</taxon>
        <taxon>Propionibacteriaceae</taxon>
        <taxon>Cutibacterium</taxon>
    </lineage>
</organism>
<dbReference type="RefSeq" id="WP_117188388.1">
    <property type="nucleotide sequence ID" value="NZ_NOWI01000001.1"/>
</dbReference>
<keyword evidence="1" id="KW-0805">Transcription regulation</keyword>
<dbReference type="Gene3D" id="1.10.10.10">
    <property type="entry name" value="Winged helix-like DNA-binding domain superfamily/Winged helix DNA-binding domain"/>
    <property type="match status" value="2"/>
</dbReference>
<dbReference type="Pfam" id="PF13404">
    <property type="entry name" value="HTH_AsnC-type"/>
    <property type="match status" value="2"/>
</dbReference>
<comment type="caution">
    <text evidence="5">The sequence shown here is derived from an EMBL/GenBank/DDBJ whole genome shotgun (WGS) entry which is preliminary data.</text>
</comment>
<dbReference type="PROSITE" id="PS51294">
    <property type="entry name" value="HTH_MYB"/>
    <property type="match status" value="1"/>
</dbReference>
<name>A0A3E2DNR1_9ACTN</name>
<dbReference type="InterPro" id="IPR000485">
    <property type="entry name" value="AsnC-type_HTH_dom"/>
</dbReference>
<evidence type="ECO:0000256" key="3">
    <source>
        <dbReference type="ARBA" id="ARBA00023163"/>
    </source>
</evidence>
<protein>
    <submittedName>
        <fullName evidence="5">AsnC family transcriptional regulator</fullName>
    </submittedName>
</protein>